<keyword evidence="4" id="KW-1185">Reference proteome</keyword>
<dbReference type="InterPro" id="IPR043763">
    <property type="entry name" value="DUF5709"/>
</dbReference>
<dbReference type="Pfam" id="PF18970">
    <property type="entry name" value="DUF5709"/>
    <property type="match status" value="1"/>
</dbReference>
<dbReference type="EMBL" id="BMQB01000010">
    <property type="protein sequence ID" value="GGK05434.1"/>
    <property type="molecule type" value="Genomic_DNA"/>
</dbReference>
<reference evidence="3" key="2">
    <citation type="submission" date="2020-09" db="EMBL/GenBank/DDBJ databases">
        <authorList>
            <person name="Sun Q."/>
            <person name="Ohkuma M."/>
        </authorList>
    </citation>
    <scope>NUCLEOTIDE SEQUENCE</scope>
    <source>
        <strain evidence="3">JCM 3090</strain>
    </source>
</reference>
<dbReference type="RefSeq" id="WP_189171657.1">
    <property type="nucleotide sequence ID" value="NZ_BMQB01000010.1"/>
</dbReference>
<gene>
    <name evidence="3" type="ORF">GCM10010123_39130</name>
</gene>
<sequence length="170" mass="18065">MRTDDFPHLVSEPAADGLPDTADHDSIAADERHSGREADGRDPATLPVDRPLGLDAYGTTAAESARRAPLDERLAREQPDVRLTDPDRHWSDEQNPDADVLDPDPRYDPRDKVSMYDRPLDGRDAPPVGRLVAPDGGSGLDDEAAAVASDAGPAGGAASAEEAAMHIVNE</sequence>
<evidence type="ECO:0000259" key="2">
    <source>
        <dbReference type="Pfam" id="PF18970"/>
    </source>
</evidence>
<dbReference type="AlphaFoldDB" id="A0A8J3BA16"/>
<comment type="caution">
    <text evidence="3">The sequence shown here is derived from an EMBL/GenBank/DDBJ whole genome shotgun (WGS) entry which is preliminary data.</text>
</comment>
<name>A0A8J3BA16_9ACTN</name>
<feature type="compositionally biased region" description="Basic and acidic residues" evidence="1">
    <location>
        <begin position="64"/>
        <end position="92"/>
    </location>
</feature>
<reference evidence="3" key="1">
    <citation type="journal article" date="2014" name="Int. J. Syst. Evol. Microbiol.">
        <title>Complete genome sequence of Corynebacterium casei LMG S-19264T (=DSM 44701T), isolated from a smear-ripened cheese.</title>
        <authorList>
            <consortium name="US DOE Joint Genome Institute (JGI-PGF)"/>
            <person name="Walter F."/>
            <person name="Albersmeier A."/>
            <person name="Kalinowski J."/>
            <person name="Ruckert C."/>
        </authorList>
    </citation>
    <scope>NUCLEOTIDE SEQUENCE</scope>
    <source>
        <strain evidence="3">JCM 3090</strain>
    </source>
</reference>
<feature type="region of interest" description="Disordered" evidence="1">
    <location>
        <begin position="1"/>
        <end position="161"/>
    </location>
</feature>
<evidence type="ECO:0000256" key="1">
    <source>
        <dbReference type="SAM" id="MobiDB-lite"/>
    </source>
</evidence>
<feature type="compositionally biased region" description="Basic and acidic residues" evidence="1">
    <location>
        <begin position="103"/>
        <end position="124"/>
    </location>
</feature>
<feature type="domain" description="DUF5709" evidence="2">
    <location>
        <begin position="126"/>
        <end position="170"/>
    </location>
</feature>
<organism evidence="3 4">
    <name type="scientific">Pilimelia anulata</name>
    <dbReference type="NCBI Taxonomy" id="53371"/>
    <lineage>
        <taxon>Bacteria</taxon>
        <taxon>Bacillati</taxon>
        <taxon>Actinomycetota</taxon>
        <taxon>Actinomycetes</taxon>
        <taxon>Micromonosporales</taxon>
        <taxon>Micromonosporaceae</taxon>
        <taxon>Pilimelia</taxon>
    </lineage>
</organism>
<accession>A0A8J3BA16</accession>
<protein>
    <recommendedName>
        <fullName evidence="2">DUF5709 domain-containing protein</fullName>
    </recommendedName>
</protein>
<feature type="compositionally biased region" description="Basic and acidic residues" evidence="1">
    <location>
        <begin position="21"/>
        <end position="42"/>
    </location>
</feature>
<dbReference type="Proteomes" id="UP000649739">
    <property type="component" value="Unassembled WGS sequence"/>
</dbReference>
<feature type="compositionally biased region" description="Low complexity" evidence="1">
    <location>
        <begin position="145"/>
        <end position="161"/>
    </location>
</feature>
<evidence type="ECO:0000313" key="3">
    <source>
        <dbReference type="EMBL" id="GGK05434.1"/>
    </source>
</evidence>
<proteinExistence type="predicted"/>
<evidence type="ECO:0000313" key="4">
    <source>
        <dbReference type="Proteomes" id="UP000649739"/>
    </source>
</evidence>